<dbReference type="STRING" id="94237.ENSMMOP00000021484"/>
<dbReference type="InterPro" id="IPR036179">
    <property type="entry name" value="Ig-like_dom_sf"/>
</dbReference>
<dbReference type="SMART" id="SM00406">
    <property type="entry name" value="IGv"/>
    <property type="match status" value="1"/>
</dbReference>
<dbReference type="Proteomes" id="UP000261620">
    <property type="component" value="Unplaced"/>
</dbReference>
<feature type="domain" description="Ig-like" evidence="4">
    <location>
        <begin position="27"/>
        <end position="124"/>
    </location>
</feature>
<dbReference type="GO" id="GO:0007166">
    <property type="term" value="P:cell surface receptor signaling pathway"/>
    <property type="evidence" value="ECO:0007669"/>
    <property type="project" value="TreeGrafter"/>
</dbReference>
<keyword evidence="1 3" id="KW-0732">Signal</keyword>
<keyword evidence="6" id="KW-1185">Reference proteome</keyword>
<feature type="signal peptide" evidence="3">
    <location>
        <begin position="1"/>
        <end position="16"/>
    </location>
</feature>
<keyword evidence="2" id="KW-0391">Immunity</keyword>
<name>A0A3Q3X7Q9_MOLML</name>
<proteinExistence type="predicted"/>
<dbReference type="AlphaFoldDB" id="A0A3Q3X7Q9"/>
<evidence type="ECO:0000256" key="3">
    <source>
        <dbReference type="SAM" id="SignalP"/>
    </source>
</evidence>
<organism evidence="5 6">
    <name type="scientific">Mola mola</name>
    <name type="common">Ocean sunfish</name>
    <name type="synonym">Tetraodon mola</name>
    <dbReference type="NCBI Taxonomy" id="94237"/>
    <lineage>
        <taxon>Eukaryota</taxon>
        <taxon>Metazoa</taxon>
        <taxon>Chordata</taxon>
        <taxon>Craniata</taxon>
        <taxon>Vertebrata</taxon>
        <taxon>Euteleostomi</taxon>
        <taxon>Actinopterygii</taxon>
        <taxon>Neopterygii</taxon>
        <taxon>Teleostei</taxon>
        <taxon>Neoteleostei</taxon>
        <taxon>Acanthomorphata</taxon>
        <taxon>Eupercaria</taxon>
        <taxon>Tetraodontiformes</taxon>
        <taxon>Molidae</taxon>
        <taxon>Mola</taxon>
    </lineage>
</organism>
<reference evidence="5" key="2">
    <citation type="submission" date="2025-09" db="UniProtKB">
        <authorList>
            <consortium name="Ensembl"/>
        </authorList>
    </citation>
    <scope>IDENTIFICATION</scope>
</reference>
<evidence type="ECO:0000256" key="2">
    <source>
        <dbReference type="ARBA" id="ARBA00022859"/>
    </source>
</evidence>
<accession>A0A3Q3X7Q9</accession>
<feature type="chain" id="PRO_5018700868" description="Ig-like domain-containing protein" evidence="3">
    <location>
        <begin position="17"/>
        <end position="124"/>
    </location>
</feature>
<dbReference type="Pfam" id="PF07686">
    <property type="entry name" value="V-set"/>
    <property type="match status" value="1"/>
</dbReference>
<dbReference type="GO" id="GO:0005886">
    <property type="term" value="C:plasma membrane"/>
    <property type="evidence" value="ECO:0007669"/>
    <property type="project" value="TreeGrafter"/>
</dbReference>
<protein>
    <recommendedName>
        <fullName evidence="4">Ig-like domain-containing protein</fullName>
    </recommendedName>
</protein>
<dbReference type="InterPro" id="IPR013106">
    <property type="entry name" value="Ig_V-set"/>
</dbReference>
<dbReference type="GO" id="GO:0002376">
    <property type="term" value="P:immune system process"/>
    <property type="evidence" value="ECO:0007669"/>
    <property type="project" value="UniProtKB-KW"/>
</dbReference>
<reference evidence="5" key="1">
    <citation type="submission" date="2025-08" db="UniProtKB">
        <authorList>
            <consortium name="Ensembl"/>
        </authorList>
    </citation>
    <scope>IDENTIFICATION</scope>
</reference>
<evidence type="ECO:0000313" key="6">
    <source>
        <dbReference type="Proteomes" id="UP000261620"/>
    </source>
</evidence>
<dbReference type="SUPFAM" id="SSF48726">
    <property type="entry name" value="Immunoglobulin"/>
    <property type="match status" value="1"/>
</dbReference>
<dbReference type="InterPro" id="IPR007110">
    <property type="entry name" value="Ig-like_dom"/>
</dbReference>
<dbReference type="InterPro" id="IPR013783">
    <property type="entry name" value="Ig-like_fold"/>
</dbReference>
<dbReference type="PANTHER" id="PTHR23268:SF102">
    <property type="entry name" value="IMMUNOGLOBULIN V-SET DOMAIN-CONTAINING PROTEIN"/>
    <property type="match status" value="1"/>
</dbReference>
<dbReference type="OMA" id="VEIQCSH"/>
<sequence>MFFSSLWFLVLTKIWGFFACFFSDRVKSVTFEPSPPIIIVNAAGVEIKCSHNDGDLYMMLWYQQTQSGSMGLIGYNYWGSNPNYEKQFENRFVITRQDFKKGALIIRSATLSDTAVYFCAASTQ</sequence>
<evidence type="ECO:0000256" key="1">
    <source>
        <dbReference type="ARBA" id="ARBA00022729"/>
    </source>
</evidence>
<evidence type="ECO:0000259" key="4">
    <source>
        <dbReference type="PROSITE" id="PS50835"/>
    </source>
</evidence>
<dbReference type="Ensembl" id="ENSMMOT00000021840.1">
    <property type="protein sequence ID" value="ENSMMOP00000021484.1"/>
    <property type="gene ID" value="ENSMMOG00000016329.1"/>
</dbReference>
<evidence type="ECO:0000313" key="5">
    <source>
        <dbReference type="Ensembl" id="ENSMMOP00000021484.1"/>
    </source>
</evidence>
<dbReference type="Gene3D" id="2.60.40.10">
    <property type="entry name" value="Immunoglobulins"/>
    <property type="match status" value="1"/>
</dbReference>
<dbReference type="PROSITE" id="PS50835">
    <property type="entry name" value="IG_LIKE"/>
    <property type="match status" value="1"/>
</dbReference>
<dbReference type="PANTHER" id="PTHR23268">
    <property type="entry name" value="T-CELL RECEPTOR BETA CHAIN"/>
    <property type="match status" value="1"/>
</dbReference>
<dbReference type="InterPro" id="IPR050413">
    <property type="entry name" value="TCR_beta_variable"/>
</dbReference>